<dbReference type="GO" id="GO:0005762">
    <property type="term" value="C:mitochondrial large ribosomal subunit"/>
    <property type="evidence" value="ECO:0007669"/>
    <property type="project" value="TreeGrafter"/>
</dbReference>
<evidence type="ECO:0000313" key="9">
    <source>
        <dbReference type="Proteomes" id="UP000001072"/>
    </source>
</evidence>
<dbReference type="RefSeq" id="XP_007407941.1">
    <property type="nucleotide sequence ID" value="XM_007407879.1"/>
</dbReference>
<dbReference type="PANTHER" id="PTHR13477">
    <property type="entry name" value="MITOCHONDRIAL 39S RIBOSOMAL PROTEIN L49"/>
    <property type="match status" value="1"/>
</dbReference>
<dbReference type="OrthoDB" id="19439at2759"/>
<dbReference type="GO" id="GO:0006412">
    <property type="term" value="P:translation"/>
    <property type="evidence" value="ECO:0007669"/>
    <property type="project" value="InterPro"/>
</dbReference>
<dbReference type="KEGG" id="mlr:MELLADRAFT_104612"/>
<dbReference type="InterPro" id="IPR007740">
    <property type="entry name" value="Ribosomal_mL49"/>
</dbReference>
<evidence type="ECO:0000256" key="3">
    <source>
        <dbReference type="ARBA" id="ARBA00022980"/>
    </source>
</evidence>
<dbReference type="Proteomes" id="UP000001072">
    <property type="component" value="Unassembled WGS sequence"/>
</dbReference>
<evidence type="ECO:0000256" key="4">
    <source>
        <dbReference type="ARBA" id="ARBA00023128"/>
    </source>
</evidence>
<evidence type="ECO:0000256" key="2">
    <source>
        <dbReference type="ARBA" id="ARBA00005677"/>
    </source>
</evidence>
<dbReference type="eggNOG" id="KOG4034">
    <property type="taxonomic scope" value="Eukaryota"/>
</dbReference>
<dbReference type="Gene3D" id="3.30.780.10">
    <property type="entry name" value="SUI1-like domain"/>
    <property type="match status" value="1"/>
</dbReference>
<dbReference type="GO" id="GO:0003735">
    <property type="term" value="F:structural constituent of ribosome"/>
    <property type="evidence" value="ECO:0007669"/>
    <property type="project" value="InterPro"/>
</dbReference>
<feature type="region of interest" description="Disordered" evidence="7">
    <location>
        <begin position="38"/>
        <end position="64"/>
    </location>
</feature>
<comment type="subcellular location">
    <subcellularLocation>
        <location evidence="1">Mitochondrion</location>
    </subcellularLocation>
</comment>
<gene>
    <name evidence="8" type="ORF">MELLADRAFT_104612</name>
</gene>
<evidence type="ECO:0000256" key="5">
    <source>
        <dbReference type="ARBA" id="ARBA00023274"/>
    </source>
</evidence>
<accession>F4RFA8</accession>
<keyword evidence="4" id="KW-0496">Mitochondrion</keyword>
<proteinExistence type="inferred from homology"/>
<evidence type="ECO:0000256" key="1">
    <source>
        <dbReference type="ARBA" id="ARBA00004173"/>
    </source>
</evidence>
<keyword evidence="9" id="KW-1185">Reference proteome</keyword>
<protein>
    <recommendedName>
        <fullName evidence="6">Large ribosomal subunit protein mL49</fullName>
    </recommendedName>
</protein>
<evidence type="ECO:0000256" key="7">
    <source>
        <dbReference type="SAM" id="MobiDB-lite"/>
    </source>
</evidence>
<name>F4RFA8_MELLP</name>
<dbReference type="EMBL" id="GL883099">
    <property type="protein sequence ID" value="EGG08967.1"/>
    <property type="molecule type" value="Genomic_DNA"/>
</dbReference>
<dbReference type="VEuPathDB" id="FungiDB:MELLADRAFT_104612"/>
<dbReference type="Pfam" id="PF05046">
    <property type="entry name" value="Img2"/>
    <property type="match status" value="1"/>
</dbReference>
<dbReference type="PANTHER" id="PTHR13477:SF0">
    <property type="entry name" value="LARGE RIBOSOMAL SUBUNIT PROTEIN ML49"/>
    <property type="match status" value="1"/>
</dbReference>
<reference evidence="9" key="1">
    <citation type="journal article" date="2011" name="Proc. Natl. Acad. Sci. U.S.A.">
        <title>Obligate biotrophy features unraveled by the genomic analysis of rust fungi.</title>
        <authorList>
            <person name="Duplessis S."/>
            <person name="Cuomo C.A."/>
            <person name="Lin Y.-C."/>
            <person name="Aerts A."/>
            <person name="Tisserant E."/>
            <person name="Veneault-Fourrey C."/>
            <person name="Joly D.L."/>
            <person name="Hacquard S."/>
            <person name="Amselem J."/>
            <person name="Cantarel B.L."/>
            <person name="Chiu R."/>
            <person name="Coutinho P.M."/>
            <person name="Feau N."/>
            <person name="Field M."/>
            <person name="Frey P."/>
            <person name="Gelhaye E."/>
            <person name="Goldberg J."/>
            <person name="Grabherr M.G."/>
            <person name="Kodira C.D."/>
            <person name="Kohler A."/>
            <person name="Kuees U."/>
            <person name="Lindquist E.A."/>
            <person name="Lucas S.M."/>
            <person name="Mago R."/>
            <person name="Mauceli E."/>
            <person name="Morin E."/>
            <person name="Murat C."/>
            <person name="Pangilinan J.L."/>
            <person name="Park R."/>
            <person name="Pearson M."/>
            <person name="Quesneville H."/>
            <person name="Rouhier N."/>
            <person name="Sakthikumar S."/>
            <person name="Salamov A.A."/>
            <person name="Schmutz J."/>
            <person name="Selles B."/>
            <person name="Shapiro H."/>
            <person name="Tanguay P."/>
            <person name="Tuskan G.A."/>
            <person name="Henrissat B."/>
            <person name="Van de Peer Y."/>
            <person name="Rouze P."/>
            <person name="Ellis J.G."/>
            <person name="Dodds P.N."/>
            <person name="Schein J.E."/>
            <person name="Zhong S."/>
            <person name="Hamelin R.C."/>
            <person name="Grigoriev I.V."/>
            <person name="Szabo L.J."/>
            <person name="Martin F."/>
        </authorList>
    </citation>
    <scope>NUCLEOTIDE SEQUENCE [LARGE SCALE GENOMIC DNA]</scope>
    <source>
        <strain evidence="9">98AG31 / pathotype 3-4-7</strain>
    </source>
</reference>
<dbReference type="AlphaFoldDB" id="F4RFA8"/>
<keyword evidence="3" id="KW-0689">Ribosomal protein</keyword>
<evidence type="ECO:0000256" key="6">
    <source>
        <dbReference type="ARBA" id="ARBA00035191"/>
    </source>
</evidence>
<keyword evidence="5" id="KW-0687">Ribonucleoprotein</keyword>
<comment type="similarity">
    <text evidence="2">Belongs to the mitochondrion-specific ribosomal protein mL49 family.</text>
</comment>
<dbReference type="STRING" id="747676.F4RFA8"/>
<evidence type="ECO:0000313" key="8">
    <source>
        <dbReference type="EMBL" id="EGG08967.1"/>
    </source>
</evidence>
<organism evidence="9">
    <name type="scientific">Melampsora larici-populina (strain 98AG31 / pathotype 3-4-7)</name>
    <name type="common">Poplar leaf rust fungus</name>
    <dbReference type="NCBI Taxonomy" id="747676"/>
    <lineage>
        <taxon>Eukaryota</taxon>
        <taxon>Fungi</taxon>
        <taxon>Dikarya</taxon>
        <taxon>Basidiomycota</taxon>
        <taxon>Pucciniomycotina</taxon>
        <taxon>Pucciniomycetes</taxon>
        <taxon>Pucciniales</taxon>
        <taxon>Melampsoraceae</taxon>
        <taxon>Melampsora</taxon>
    </lineage>
</organism>
<dbReference type="GeneID" id="18922341"/>
<dbReference type="HOGENOM" id="CLU_1547940_0_0_1"/>
<sequence length="173" mass="19621">MTPMIASLSRVLFGRPSILQLTNHARLACTSRCITTDPSPVSPSHNQQDIEQSSPLPASARSNSLNTKVQITPHVIPDRLWRAPLGTIENPLAYHVNRTIPFGTLPVYSKMKPALSQVWTLVKRVDGDIEKLKEHIILDFPESRPIVKPRIRQIIMRGKFTKELKLWLQDRGF</sequence>
<dbReference type="InParanoid" id="F4RFA8"/>